<proteinExistence type="predicted"/>
<reference evidence="4" key="1">
    <citation type="submission" date="2017-02" db="EMBL/GenBank/DDBJ databases">
        <authorList>
            <person name="Varghese N."/>
            <person name="Submissions S."/>
        </authorList>
    </citation>
    <scope>NUCLEOTIDE SEQUENCE [LARGE SCALE GENOMIC DNA]</scope>
    <source>
        <strain evidence="4">DSM 24091</strain>
    </source>
</reference>
<keyword evidence="4" id="KW-1185">Reference proteome</keyword>
<dbReference type="PANTHER" id="PTHR42954">
    <property type="entry name" value="FE(2+) TRANSPORT PROTEIN A"/>
    <property type="match status" value="1"/>
</dbReference>
<dbReference type="InterPro" id="IPR038157">
    <property type="entry name" value="FeoA_core_dom"/>
</dbReference>
<dbReference type="Gene3D" id="2.30.30.90">
    <property type="match status" value="1"/>
</dbReference>
<dbReference type="InterPro" id="IPR052713">
    <property type="entry name" value="FeoA"/>
</dbReference>
<accession>A0A1T5CWM3</accession>
<dbReference type="EMBL" id="FUZF01000005">
    <property type="protein sequence ID" value="SKB63938.1"/>
    <property type="molecule type" value="Genomic_DNA"/>
</dbReference>
<dbReference type="Proteomes" id="UP000190150">
    <property type="component" value="Unassembled WGS sequence"/>
</dbReference>
<dbReference type="RefSeq" id="WP_079642574.1">
    <property type="nucleotide sequence ID" value="NZ_FUZF01000005.1"/>
</dbReference>
<evidence type="ECO:0000259" key="2">
    <source>
        <dbReference type="SMART" id="SM00899"/>
    </source>
</evidence>
<dbReference type="Pfam" id="PF04023">
    <property type="entry name" value="FeoA"/>
    <property type="match status" value="1"/>
</dbReference>
<sequence length="79" mass="8725">MQNKISLDKLKKGQKAVIHSFDKDDLPAKFYELGFTPGTTIQIKHIAPLHGPICVNIIQDNTLVAIRKSEASLILANTI</sequence>
<protein>
    <submittedName>
        <fullName evidence="3">Ferrous iron transport protein A</fullName>
    </submittedName>
</protein>
<dbReference type="AlphaFoldDB" id="A0A1T5CWM3"/>
<gene>
    <name evidence="3" type="ORF">SAMN05660841_01615</name>
</gene>
<dbReference type="InterPro" id="IPR007167">
    <property type="entry name" value="Fe-transptr_FeoA-like"/>
</dbReference>
<dbReference type="OrthoDB" id="9811076at2"/>
<organism evidence="3 4">
    <name type="scientific">Sphingobacterium nematocida</name>
    <dbReference type="NCBI Taxonomy" id="1513896"/>
    <lineage>
        <taxon>Bacteria</taxon>
        <taxon>Pseudomonadati</taxon>
        <taxon>Bacteroidota</taxon>
        <taxon>Sphingobacteriia</taxon>
        <taxon>Sphingobacteriales</taxon>
        <taxon>Sphingobacteriaceae</taxon>
        <taxon>Sphingobacterium</taxon>
    </lineage>
</organism>
<dbReference type="PANTHER" id="PTHR42954:SF2">
    <property type="entry name" value="FE(2+) TRANSPORT PROTEIN A"/>
    <property type="match status" value="1"/>
</dbReference>
<feature type="domain" description="Ferrous iron transporter FeoA-like" evidence="2">
    <location>
        <begin position="5"/>
        <end position="78"/>
    </location>
</feature>
<dbReference type="SMART" id="SM00899">
    <property type="entry name" value="FeoA"/>
    <property type="match status" value="1"/>
</dbReference>
<dbReference type="SUPFAM" id="SSF50037">
    <property type="entry name" value="C-terminal domain of transcriptional repressors"/>
    <property type="match status" value="1"/>
</dbReference>
<evidence type="ECO:0000313" key="4">
    <source>
        <dbReference type="Proteomes" id="UP000190150"/>
    </source>
</evidence>
<dbReference type="GO" id="GO:0046914">
    <property type="term" value="F:transition metal ion binding"/>
    <property type="evidence" value="ECO:0007669"/>
    <property type="project" value="InterPro"/>
</dbReference>
<name>A0A1T5CWM3_9SPHI</name>
<dbReference type="InterPro" id="IPR008988">
    <property type="entry name" value="Transcriptional_repressor_C"/>
</dbReference>
<dbReference type="STRING" id="1513896.SAMN05660841_01615"/>
<evidence type="ECO:0000256" key="1">
    <source>
        <dbReference type="ARBA" id="ARBA00023004"/>
    </source>
</evidence>
<evidence type="ECO:0000313" key="3">
    <source>
        <dbReference type="EMBL" id="SKB63938.1"/>
    </source>
</evidence>
<keyword evidence="1" id="KW-0408">Iron</keyword>